<dbReference type="Proteomes" id="UP000272474">
    <property type="component" value="Unassembled WGS sequence"/>
</dbReference>
<evidence type="ECO:0000313" key="2">
    <source>
        <dbReference type="Proteomes" id="UP000272474"/>
    </source>
</evidence>
<reference evidence="1 2" key="1">
    <citation type="journal article" date="2014" name="Int. J. Syst. Evol. Microbiol.">
        <title>Streptomyces hoynatensis sp. nov., isolated from deep marine sediment.</title>
        <authorList>
            <person name="Veyisoglu A."/>
            <person name="Sahin N."/>
        </authorList>
    </citation>
    <scope>NUCLEOTIDE SEQUENCE [LARGE SCALE GENOMIC DNA]</scope>
    <source>
        <strain evidence="1 2">KCTC 29097</strain>
    </source>
</reference>
<comment type="caution">
    <text evidence="1">The sequence shown here is derived from an EMBL/GenBank/DDBJ whole genome shotgun (WGS) entry which is preliminary data.</text>
</comment>
<dbReference type="EMBL" id="RBAL01000034">
    <property type="protein sequence ID" value="RKN35938.1"/>
    <property type="molecule type" value="Genomic_DNA"/>
</dbReference>
<organism evidence="1 2">
    <name type="scientific">Streptomyces hoynatensis</name>
    <dbReference type="NCBI Taxonomy" id="1141874"/>
    <lineage>
        <taxon>Bacteria</taxon>
        <taxon>Bacillati</taxon>
        <taxon>Actinomycetota</taxon>
        <taxon>Actinomycetes</taxon>
        <taxon>Kitasatosporales</taxon>
        <taxon>Streptomycetaceae</taxon>
        <taxon>Streptomyces</taxon>
    </lineage>
</organism>
<keyword evidence="2" id="KW-1185">Reference proteome</keyword>
<sequence length="59" mass="6318">METWFADMGNYFAAYPDAPALAVDMALHGPPQGGYALAHAMVRTSDVIDLYPPDGPTYG</sequence>
<accession>A0A3A9YFG9</accession>
<dbReference type="AlphaFoldDB" id="A0A3A9YFG9"/>
<name>A0A3A9YFG9_9ACTN</name>
<proteinExistence type="predicted"/>
<protein>
    <submittedName>
        <fullName evidence="1">Uncharacterized protein</fullName>
    </submittedName>
</protein>
<evidence type="ECO:0000313" key="1">
    <source>
        <dbReference type="EMBL" id="RKN35938.1"/>
    </source>
</evidence>
<gene>
    <name evidence="1" type="ORF">D7294_30375</name>
</gene>